<dbReference type="EMBL" id="JAOYFB010000037">
    <property type="protein sequence ID" value="KAK4024913.1"/>
    <property type="molecule type" value="Genomic_DNA"/>
</dbReference>
<sequence length="72" mass="7806">MSARQVTCNNKQKTLYANVSHRKVFPAKGEISASSTPRIRFQINNGRMAHAQHLVGDGLSSHTQGGAASDNR</sequence>
<protein>
    <submittedName>
        <fullName evidence="1">Uncharacterized protein</fullName>
    </submittedName>
</protein>
<name>A0ABR0AIW9_9CRUS</name>
<evidence type="ECO:0000313" key="2">
    <source>
        <dbReference type="Proteomes" id="UP001234178"/>
    </source>
</evidence>
<dbReference type="Proteomes" id="UP001234178">
    <property type="component" value="Unassembled WGS sequence"/>
</dbReference>
<proteinExistence type="predicted"/>
<gene>
    <name evidence="1" type="ORF">OUZ56_010405</name>
</gene>
<reference evidence="1 2" key="1">
    <citation type="journal article" date="2023" name="Nucleic Acids Res.">
        <title>The hologenome of Daphnia magna reveals possible DNA methylation and microbiome-mediated evolution of the host genome.</title>
        <authorList>
            <person name="Chaturvedi A."/>
            <person name="Li X."/>
            <person name="Dhandapani V."/>
            <person name="Marshall H."/>
            <person name="Kissane S."/>
            <person name="Cuenca-Cambronero M."/>
            <person name="Asole G."/>
            <person name="Calvet F."/>
            <person name="Ruiz-Romero M."/>
            <person name="Marangio P."/>
            <person name="Guigo R."/>
            <person name="Rago D."/>
            <person name="Mirbahai L."/>
            <person name="Eastwood N."/>
            <person name="Colbourne J.K."/>
            <person name="Zhou J."/>
            <person name="Mallon E."/>
            <person name="Orsini L."/>
        </authorList>
    </citation>
    <scope>NUCLEOTIDE SEQUENCE [LARGE SCALE GENOMIC DNA]</scope>
    <source>
        <strain evidence="1">LRV0_1</strain>
    </source>
</reference>
<accession>A0ABR0AIW9</accession>
<evidence type="ECO:0000313" key="1">
    <source>
        <dbReference type="EMBL" id="KAK4024913.1"/>
    </source>
</evidence>
<comment type="caution">
    <text evidence="1">The sequence shown here is derived from an EMBL/GenBank/DDBJ whole genome shotgun (WGS) entry which is preliminary data.</text>
</comment>
<keyword evidence="2" id="KW-1185">Reference proteome</keyword>
<organism evidence="1 2">
    <name type="scientific">Daphnia magna</name>
    <dbReference type="NCBI Taxonomy" id="35525"/>
    <lineage>
        <taxon>Eukaryota</taxon>
        <taxon>Metazoa</taxon>
        <taxon>Ecdysozoa</taxon>
        <taxon>Arthropoda</taxon>
        <taxon>Crustacea</taxon>
        <taxon>Branchiopoda</taxon>
        <taxon>Diplostraca</taxon>
        <taxon>Cladocera</taxon>
        <taxon>Anomopoda</taxon>
        <taxon>Daphniidae</taxon>
        <taxon>Daphnia</taxon>
    </lineage>
</organism>